<dbReference type="EMBL" id="KQ461154">
    <property type="protein sequence ID" value="KPJ08602.1"/>
    <property type="molecule type" value="Genomic_DNA"/>
</dbReference>
<evidence type="ECO:0000313" key="2">
    <source>
        <dbReference type="Proteomes" id="UP000053240"/>
    </source>
</evidence>
<accession>A0A194QT04</accession>
<proteinExistence type="predicted"/>
<organism evidence="1 2">
    <name type="scientific">Papilio machaon</name>
    <name type="common">Old World swallowtail butterfly</name>
    <dbReference type="NCBI Taxonomy" id="76193"/>
    <lineage>
        <taxon>Eukaryota</taxon>
        <taxon>Metazoa</taxon>
        <taxon>Ecdysozoa</taxon>
        <taxon>Arthropoda</taxon>
        <taxon>Hexapoda</taxon>
        <taxon>Insecta</taxon>
        <taxon>Pterygota</taxon>
        <taxon>Neoptera</taxon>
        <taxon>Endopterygota</taxon>
        <taxon>Lepidoptera</taxon>
        <taxon>Glossata</taxon>
        <taxon>Ditrysia</taxon>
        <taxon>Papilionoidea</taxon>
        <taxon>Papilionidae</taxon>
        <taxon>Papilioninae</taxon>
        <taxon>Papilio</taxon>
    </lineage>
</organism>
<gene>
    <name evidence="1" type="ORF">RR48_12355</name>
</gene>
<protein>
    <submittedName>
        <fullName evidence="1">Uncharacterized protein</fullName>
    </submittedName>
</protein>
<dbReference type="Proteomes" id="UP000053240">
    <property type="component" value="Unassembled WGS sequence"/>
</dbReference>
<evidence type="ECO:0000313" key="1">
    <source>
        <dbReference type="EMBL" id="KPJ08602.1"/>
    </source>
</evidence>
<dbReference type="AlphaFoldDB" id="A0A194QT04"/>
<sequence>MVEFMERYVNNVFKMVNTPQGRVRRQELCQLLKMLLGLPVEEQSNEEPPVEEPSIQIQILEQITDNDEQNDIYVASSSRV</sequence>
<name>A0A194QT04_PAPMA</name>
<dbReference type="InParanoid" id="A0A194QT04"/>
<keyword evidence="2" id="KW-1185">Reference proteome</keyword>
<reference evidence="1 2" key="1">
    <citation type="journal article" date="2015" name="Nat. Commun.">
        <title>Outbred genome sequencing and CRISPR/Cas9 gene editing in butterflies.</title>
        <authorList>
            <person name="Li X."/>
            <person name="Fan D."/>
            <person name="Zhang W."/>
            <person name="Liu G."/>
            <person name="Zhang L."/>
            <person name="Zhao L."/>
            <person name="Fang X."/>
            <person name="Chen L."/>
            <person name="Dong Y."/>
            <person name="Chen Y."/>
            <person name="Ding Y."/>
            <person name="Zhao R."/>
            <person name="Feng M."/>
            <person name="Zhu Y."/>
            <person name="Feng Y."/>
            <person name="Jiang X."/>
            <person name="Zhu D."/>
            <person name="Xiang H."/>
            <person name="Feng X."/>
            <person name="Li S."/>
            <person name="Wang J."/>
            <person name="Zhang G."/>
            <person name="Kronforst M.R."/>
            <person name="Wang W."/>
        </authorList>
    </citation>
    <scope>NUCLEOTIDE SEQUENCE [LARGE SCALE GENOMIC DNA]</scope>
    <source>
        <strain evidence="1">Ya'a_city_454_Pm</strain>
        <tissue evidence="1">Whole body</tissue>
    </source>
</reference>